<keyword evidence="2" id="KW-0472">Membrane</keyword>
<dbReference type="Pfam" id="PF00026">
    <property type="entry name" value="Asp"/>
    <property type="match status" value="1"/>
</dbReference>
<keyword evidence="2" id="KW-0812">Transmembrane</keyword>
<feature type="compositionally biased region" description="Polar residues" evidence="1">
    <location>
        <begin position="183"/>
        <end position="195"/>
    </location>
</feature>
<feature type="domain" description="Peptidase A1" evidence="3">
    <location>
        <begin position="1"/>
        <end position="108"/>
    </location>
</feature>
<organism evidence="4">
    <name type="scientific">Strombidium rassoulzadegani</name>
    <dbReference type="NCBI Taxonomy" id="1082188"/>
    <lineage>
        <taxon>Eukaryota</taxon>
        <taxon>Sar</taxon>
        <taxon>Alveolata</taxon>
        <taxon>Ciliophora</taxon>
        <taxon>Intramacronucleata</taxon>
        <taxon>Spirotrichea</taxon>
        <taxon>Oligotrichia</taxon>
        <taxon>Strombidiidae</taxon>
        <taxon>Strombidium</taxon>
    </lineage>
</organism>
<dbReference type="PROSITE" id="PS51767">
    <property type="entry name" value="PEPTIDASE_A1"/>
    <property type="match status" value="1"/>
</dbReference>
<dbReference type="InterPro" id="IPR033121">
    <property type="entry name" value="PEPTIDASE_A1"/>
</dbReference>
<name>A0A7S3FWG8_9SPIT</name>
<feature type="transmembrane region" description="Helical" evidence="2">
    <location>
        <begin position="139"/>
        <end position="158"/>
    </location>
</feature>
<proteinExistence type="predicted"/>
<accession>A0A7S3FWG8</accession>
<dbReference type="SUPFAM" id="SSF50630">
    <property type="entry name" value="Acid proteases"/>
    <property type="match status" value="1"/>
</dbReference>
<keyword evidence="2" id="KW-1133">Transmembrane helix</keyword>
<protein>
    <recommendedName>
        <fullName evidence="3">Peptidase A1 domain-containing protein</fullName>
    </recommendedName>
</protein>
<dbReference type="EMBL" id="HBIA01009376">
    <property type="protein sequence ID" value="CAE0233085.1"/>
    <property type="molecule type" value="Transcribed_RNA"/>
</dbReference>
<dbReference type="InterPro" id="IPR021109">
    <property type="entry name" value="Peptidase_aspartic_dom_sf"/>
</dbReference>
<dbReference type="AlphaFoldDB" id="A0A7S3FWG8"/>
<sequence length="207" mass="23351">MFKAMLKEMLKQERSIYPHEIDDREIMVARKSCSHLYSVLGDLEFKLQNTKIVIKPEGYLYHMGGQNKDCFIGIESIPDSMNQFRLGTIFLRNFYVALDYELNFINIGVNAGSSERAKAYIEGRALRPNDDGSNTGARLAIILTVLLTMFSIAIIFFIKGSRELKKTNGAVVKVKQAKISTNIQDEGSRSDSLIQTAEPESLDEDDK</sequence>
<gene>
    <name evidence="4" type="ORF">SRAS04492_LOCUS4884</name>
</gene>
<evidence type="ECO:0000256" key="2">
    <source>
        <dbReference type="SAM" id="Phobius"/>
    </source>
</evidence>
<dbReference type="Gene3D" id="2.40.70.10">
    <property type="entry name" value="Acid Proteases"/>
    <property type="match status" value="1"/>
</dbReference>
<evidence type="ECO:0000313" key="4">
    <source>
        <dbReference type="EMBL" id="CAE0233085.1"/>
    </source>
</evidence>
<feature type="region of interest" description="Disordered" evidence="1">
    <location>
        <begin position="183"/>
        <end position="207"/>
    </location>
</feature>
<reference evidence="4" key="1">
    <citation type="submission" date="2021-01" db="EMBL/GenBank/DDBJ databases">
        <authorList>
            <person name="Corre E."/>
            <person name="Pelletier E."/>
            <person name="Niang G."/>
            <person name="Scheremetjew M."/>
            <person name="Finn R."/>
            <person name="Kale V."/>
            <person name="Holt S."/>
            <person name="Cochrane G."/>
            <person name="Meng A."/>
            <person name="Brown T."/>
            <person name="Cohen L."/>
        </authorList>
    </citation>
    <scope>NUCLEOTIDE SEQUENCE</scope>
    <source>
        <strain evidence="4">Ras09</strain>
    </source>
</reference>
<evidence type="ECO:0000256" key="1">
    <source>
        <dbReference type="SAM" id="MobiDB-lite"/>
    </source>
</evidence>
<evidence type="ECO:0000259" key="3">
    <source>
        <dbReference type="PROSITE" id="PS51767"/>
    </source>
</evidence>